<keyword evidence="4" id="KW-1185">Reference proteome</keyword>
<comment type="caution">
    <text evidence="3">The sequence shown here is derived from an EMBL/GenBank/DDBJ whole genome shotgun (WGS) entry which is preliminary data.</text>
</comment>
<feature type="region of interest" description="Disordered" evidence="1">
    <location>
        <begin position="273"/>
        <end position="299"/>
    </location>
</feature>
<feature type="transmembrane region" description="Helical" evidence="2">
    <location>
        <begin position="175"/>
        <end position="195"/>
    </location>
</feature>
<feature type="transmembrane region" description="Helical" evidence="2">
    <location>
        <begin position="69"/>
        <end position="88"/>
    </location>
</feature>
<dbReference type="SUPFAM" id="SSF52799">
    <property type="entry name" value="(Phosphotyrosine protein) phosphatases II"/>
    <property type="match status" value="2"/>
</dbReference>
<keyword evidence="2" id="KW-1133">Transmembrane helix</keyword>
<dbReference type="PANTHER" id="PTHR47216">
    <property type="match status" value="1"/>
</dbReference>
<dbReference type="Gene3D" id="3.90.190.10">
    <property type="entry name" value="Protein tyrosine phosphatase superfamily"/>
    <property type="match status" value="1"/>
</dbReference>
<feature type="transmembrane region" description="Helical" evidence="2">
    <location>
        <begin position="6"/>
        <end position="23"/>
    </location>
</feature>
<protein>
    <recommendedName>
        <fullName evidence="5">Tyrosine specific protein phosphatases domain-containing protein</fullName>
    </recommendedName>
</protein>
<dbReference type="Proteomes" id="UP000323000">
    <property type="component" value="Chromosome 12"/>
</dbReference>
<feature type="compositionally biased region" description="Polar residues" evidence="1">
    <location>
        <begin position="273"/>
        <end position="291"/>
    </location>
</feature>
<organism evidence="3 4">
    <name type="scientific">Acer yangbiense</name>
    <dbReference type="NCBI Taxonomy" id="1000413"/>
    <lineage>
        <taxon>Eukaryota</taxon>
        <taxon>Viridiplantae</taxon>
        <taxon>Streptophyta</taxon>
        <taxon>Embryophyta</taxon>
        <taxon>Tracheophyta</taxon>
        <taxon>Spermatophyta</taxon>
        <taxon>Magnoliopsida</taxon>
        <taxon>eudicotyledons</taxon>
        <taxon>Gunneridae</taxon>
        <taxon>Pentapetalae</taxon>
        <taxon>rosids</taxon>
        <taxon>malvids</taxon>
        <taxon>Sapindales</taxon>
        <taxon>Sapindaceae</taxon>
        <taxon>Hippocastanoideae</taxon>
        <taxon>Acereae</taxon>
        <taxon>Acer</taxon>
    </lineage>
</organism>
<evidence type="ECO:0000313" key="3">
    <source>
        <dbReference type="EMBL" id="TXG49321.1"/>
    </source>
</evidence>
<dbReference type="AlphaFoldDB" id="A0A5C7GXL0"/>
<sequence>MGVGLSVLIAFKATVLFLIFAYLSNSGLMFLSLPFLYASLVSVLISLASHPSINLPMLLGKRPNGSFPIWSIIMFSPYIYFVRIFSFIRRLSSGEEPYTEVSQGLYVGGWPFAPSKLPPGNPAIIDCTCEFPRLKEFEGHPYLCVPTWDTRAPQPGEIESAVKWACRKRAQNRPVFIHCAYGPALTLQLIVKFASEMTFRKFTETTLPILVVIGSCHGRSVAVMCALLVALGIVEDWKQAEKFIRERRPYIRMNALHHAALEEWSLNRLSTPKRNEETNVTSTMLSRTSGRSRSDKFTI</sequence>
<reference evidence="4" key="1">
    <citation type="journal article" date="2019" name="Gigascience">
        <title>De novo genome assembly of the endangered Acer yangbiense, a plant species with extremely small populations endemic to Yunnan Province, China.</title>
        <authorList>
            <person name="Yang J."/>
            <person name="Wariss H.M."/>
            <person name="Tao L."/>
            <person name="Zhang R."/>
            <person name="Yun Q."/>
            <person name="Hollingsworth P."/>
            <person name="Dao Z."/>
            <person name="Luo G."/>
            <person name="Guo H."/>
            <person name="Ma Y."/>
            <person name="Sun W."/>
        </authorList>
    </citation>
    <scope>NUCLEOTIDE SEQUENCE [LARGE SCALE GENOMIC DNA]</scope>
    <source>
        <strain evidence="4">cv. Malutang</strain>
    </source>
</reference>
<dbReference type="PANTHER" id="PTHR47216:SF4">
    <property type="entry name" value="OS01G0859400 PROTEIN"/>
    <property type="match status" value="1"/>
</dbReference>
<gene>
    <name evidence="3" type="ORF">EZV62_025196</name>
</gene>
<dbReference type="OrthoDB" id="1890923at2759"/>
<dbReference type="InterPro" id="IPR029021">
    <property type="entry name" value="Prot-tyrosine_phosphatase-like"/>
</dbReference>
<dbReference type="EMBL" id="VAHF01000012">
    <property type="protein sequence ID" value="TXG49321.1"/>
    <property type="molecule type" value="Genomic_DNA"/>
</dbReference>
<proteinExistence type="predicted"/>
<keyword evidence="2" id="KW-0812">Transmembrane</keyword>
<evidence type="ECO:0008006" key="5">
    <source>
        <dbReference type="Google" id="ProtNLM"/>
    </source>
</evidence>
<name>A0A5C7GXL0_9ROSI</name>
<evidence type="ECO:0000256" key="2">
    <source>
        <dbReference type="SAM" id="Phobius"/>
    </source>
</evidence>
<accession>A0A5C7GXL0</accession>
<dbReference type="CDD" id="cd14527">
    <property type="entry name" value="DSP_bac"/>
    <property type="match status" value="1"/>
</dbReference>
<evidence type="ECO:0000256" key="1">
    <source>
        <dbReference type="SAM" id="MobiDB-lite"/>
    </source>
</evidence>
<feature type="transmembrane region" description="Helical" evidence="2">
    <location>
        <begin position="207"/>
        <end position="234"/>
    </location>
</feature>
<keyword evidence="2" id="KW-0472">Membrane</keyword>
<feature type="transmembrane region" description="Helical" evidence="2">
    <location>
        <begin position="30"/>
        <end position="49"/>
    </location>
</feature>
<evidence type="ECO:0000313" key="4">
    <source>
        <dbReference type="Proteomes" id="UP000323000"/>
    </source>
</evidence>